<organism evidence="1 2">
    <name type="scientific">Colletotrichum tabaci</name>
    <dbReference type="NCBI Taxonomy" id="1209068"/>
    <lineage>
        <taxon>Eukaryota</taxon>
        <taxon>Fungi</taxon>
        <taxon>Dikarya</taxon>
        <taxon>Ascomycota</taxon>
        <taxon>Pezizomycotina</taxon>
        <taxon>Sordariomycetes</taxon>
        <taxon>Hypocreomycetidae</taxon>
        <taxon>Glomerellales</taxon>
        <taxon>Glomerellaceae</taxon>
        <taxon>Colletotrichum</taxon>
        <taxon>Colletotrichum destructivum species complex</taxon>
    </lineage>
</organism>
<dbReference type="AlphaFoldDB" id="A0AAV9T708"/>
<accession>A0AAV9T708</accession>
<evidence type="ECO:0000313" key="1">
    <source>
        <dbReference type="EMBL" id="KAK6213365.1"/>
    </source>
</evidence>
<protein>
    <submittedName>
        <fullName evidence="1">Uncharacterized protein</fullName>
    </submittedName>
</protein>
<proteinExistence type="predicted"/>
<evidence type="ECO:0000313" key="2">
    <source>
        <dbReference type="Proteomes" id="UP001327957"/>
    </source>
</evidence>
<comment type="caution">
    <text evidence="1">The sequence shown here is derived from an EMBL/GenBank/DDBJ whole genome shotgun (WGS) entry which is preliminary data.</text>
</comment>
<dbReference type="EMBL" id="JASAOK010000044">
    <property type="protein sequence ID" value="KAK6213365.1"/>
    <property type="molecule type" value="Genomic_DNA"/>
</dbReference>
<gene>
    <name evidence="1" type="ORF">QIS74_09367</name>
</gene>
<sequence>MTDSSSAASKDETCPSGFDIHTKIDFLADLPLYYDEKPYYLHASDSAGDYLDQIKITNVRWDTQPVVVHSMRDNTDISLENNGFAYVRSESKYLPYAGMGLETVQDYRRESEDLLRSMFDAELVRCYDFKVRANWSLMSSDSR</sequence>
<reference evidence="1 2" key="1">
    <citation type="submission" date="2023-04" db="EMBL/GenBank/DDBJ databases">
        <title>Colletotrichum tabacum stain YC1 causing leaf anthracnose on Nicotiana tabacum(L.) cv.</title>
        <authorList>
            <person name="Ji Z."/>
            <person name="Wang M."/>
            <person name="Zhang J."/>
            <person name="Wang N."/>
            <person name="Zhou Z."/>
        </authorList>
    </citation>
    <scope>NUCLEOTIDE SEQUENCE [LARGE SCALE GENOMIC DNA]</scope>
    <source>
        <strain evidence="1 2">YC1</strain>
    </source>
</reference>
<keyword evidence="2" id="KW-1185">Reference proteome</keyword>
<name>A0AAV9T708_9PEZI</name>
<dbReference type="Proteomes" id="UP001327957">
    <property type="component" value="Unassembled WGS sequence"/>
</dbReference>